<keyword evidence="2" id="KW-1185">Reference proteome</keyword>
<protein>
    <submittedName>
        <fullName evidence="1">Uncharacterized protein</fullName>
    </submittedName>
</protein>
<accession>A0A6L7G9Q4</accession>
<sequence length="314" mass="34978">MESEAIETRALAWRADQRVAWPMKRLGHAQLGATEGAMIYHLARDWVSGRRPVVELGSFLGASASLLGKGLMENPGWDGAAHLHCYDLFEAKFGNMAAFIRDRIDPSFRDGEDFLPLFRGQTEEVAPAITIHKGDFEAAKWRGGRIDLLFVDISKTPALNRVILERFFPGLEPGEGLMVNQDFHNPGNPWVQTSMGYLLDYFEVLEPRADDSVLMRLRRPIPTEVLVAAGRYETLSGAERLARVERLIAAWRGAGWDARYLELVQARLLIQAGAVSEGHALIEAARAAAGAPDPQGHFFWEQRCETVRGGLWAE</sequence>
<dbReference type="Proteomes" id="UP000477911">
    <property type="component" value="Unassembled WGS sequence"/>
</dbReference>
<name>A0A6L7G9Q4_9RHOB</name>
<dbReference type="Gene3D" id="3.40.50.150">
    <property type="entry name" value="Vaccinia Virus protein VP39"/>
    <property type="match status" value="1"/>
</dbReference>
<gene>
    <name evidence="1" type="ORF">GR170_19520</name>
</gene>
<dbReference type="AlphaFoldDB" id="A0A6L7G9Q4"/>
<dbReference type="RefSeq" id="WP_160896155.1">
    <property type="nucleotide sequence ID" value="NZ_WUMU01000023.1"/>
</dbReference>
<organism evidence="1 2">
    <name type="scientific">Pseudooceanicola albus</name>
    <dbReference type="NCBI Taxonomy" id="2692189"/>
    <lineage>
        <taxon>Bacteria</taxon>
        <taxon>Pseudomonadati</taxon>
        <taxon>Pseudomonadota</taxon>
        <taxon>Alphaproteobacteria</taxon>
        <taxon>Rhodobacterales</taxon>
        <taxon>Paracoccaceae</taxon>
        <taxon>Pseudooceanicola</taxon>
    </lineage>
</organism>
<reference evidence="1 2" key="1">
    <citation type="submission" date="2019-12" db="EMBL/GenBank/DDBJ databases">
        <authorList>
            <person name="Li M."/>
        </authorList>
    </citation>
    <scope>NUCLEOTIDE SEQUENCE [LARGE SCALE GENOMIC DNA]</scope>
    <source>
        <strain evidence="1 2">GBMRC 2024</strain>
    </source>
</reference>
<dbReference type="EMBL" id="WUMU01000023">
    <property type="protein sequence ID" value="MXN20030.1"/>
    <property type="molecule type" value="Genomic_DNA"/>
</dbReference>
<evidence type="ECO:0000313" key="2">
    <source>
        <dbReference type="Proteomes" id="UP000477911"/>
    </source>
</evidence>
<dbReference type="Pfam" id="PF13578">
    <property type="entry name" value="Methyltransf_24"/>
    <property type="match status" value="1"/>
</dbReference>
<proteinExistence type="predicted"/>
<comment type="caution">
    <text evidence="1">The sequence shown here is derived from an EMBL/GenBank/DDBJ whole genome shotgun (WGS) entry which is preliminary data.</text>
</comment>
<dbReference type="SUPFAM" id="SSF53335">
    <property type="entry name" value="S-adenosyl-L-methionine-dependent methyltransferases"/>
    <property type="match status" value="1"/>
</dbReference>
<dbReference type="InterPro" id="IPR029063">
    <property type="entry name" value="SAM-dependent_MTases_sf"/>
</dbReference>
<evidence type="ECO:0000313" key="1">
    <source>
        <dbReference type="EMBL" id="MXN20030.1"/>
    </source>
</evidence>